<dbReference type="PROSITE" id="PS50005">
    <property type="entry name" value="TPR"/>
    <property type="match status" value="3"/>
</dbReference>
<keyword evidence="1" id="KW-0802">TPR repeat</keyword>
<dbReference type="EMBL" id="JAUFQS010000047">
    <property type="protein sequence ID" value="MDN3690205.1"/>
    <property type="molecule type" value="Genomic_DNA"/>
</dbReference>
<feature type="repeat" description="TPR" evidence="1">
    <location>
        <begin position="142"/>
        <end position="175"/>
    </location>
</feature>
<dbReference type="RefSeq" id="WP_163383289.1">
    <property type="nucleotide sequence ID" value="NZ_JAUFQS010000047.1"/>
</dbReference>
<evidence type="ECO:0000313" key="3">
    <source>
        <dbReference type="EMBL" id="MDN3690205.1"/>
    </source>
</evidence>
<feature type="chain" id="PRO_5046705657" evidence="2">
    <location>
        <begin position="24"/>
        <end position="1002"/>
    </location>
</feature>
<name>A0ABT8CBM3_9BACT</name>
<feature type="signal peptide" evidence="2">
    <location>
        <begin position="1"/>
        <end position="23"/>
    </location>
</feature>
<protein>
    <submittedName>
        <fullName evidence="3">Tetratricopeptide repeat protein</fullName>
    </submittedName>
</protein>
<dbReference type="InterPro" id="IPR019734">
    <property type="entry name" value="TPR_rpt"/>
</dbReference>
<feature type="repeat" description="TPR" evidence="1">
    <location>
        <begin position="467"/>
        <end position="500"/>
    </location>
</feature>
<reference evidence="4" key="1">
    <citation type="journal article" date="2019" name="Int. J. Syst. Evol. Microbiol.">
        <title>The Global Catalogue of Microorganisms (GCM) 10K type strain sequencing project: providing services to taxonomists for standard genome sequencing and annotation.</title>
        <authorList>
            <consortium name="The Broad Institute Genomics Platform"/>
            <consortium name="The Broad Institute Genome Sequencing Center for Infectious Disease"/>
            <person name="Wu L."/>
            <person name="Ma J."/>
        </authorList>
    </citation>
    <scope>NUCLEOTIDE SEQUENCE [LARGE SCALE GENOMIC DNA]</scope>
    <source>
        <strain evidence="4">CECT 7706</strain>
    </source>
</reference>
<dbReference type="SMART" id="SM00028">
    <property type="entry name" value="TPR"/>
    <property type="match status" value="15"/>
</dbReference>
<organism evidence="3 4">
    <name type="scientific">Cyclobacterium jeungdonense</name>
    <dbReference type="NCBI Taxonomy" id="708087"/>
    <lineage>
        <taxon>Bacteria</taxon>
        <taxon>Pseudomonadati</taxon>
        <taxon>Bacteroidota</taxon>
        <taxon>Cytophagia</taxon>
        <taxon>Cytophagales</taxon>
        <taxon>Cyclobacteriaceae</taxon>
        <taxon>Cyclobacterium</taxon>
    </lineage>
</organism>
<sequence length="1002" mass="114837">MNRIRIGILAVYLLSWGQMQAWAQASLNQMHPELEYQAALDLFQKDQFAASKEAFERMILHDQQGDRTMEISYFLALSSLKGDFPEGSSALEAFLLDYPGEALGHEAAWVLGNHYFTARNYRKAIEKFGLLNNVALSEERHPELFFKTGYAFFQLKNYQQAQNYFERAKRYRSPFLAASYYYAGFSAFQQNDFETAVTNFKEAEKSSEFSLKVPYMLSAIYYRQGELQLLIDYAAPLIGKAGLENREQIHLLLAEAYYDKKAYEQAAGHYQSFVSANKGKLSRDQQYKAGEAHYESNQYERASNFFKEVALTKDALGQISSYFLGHSYIQLENLPFAANSFSAAFTMDFNPELKEEALFNYAKVNLEMGKFQEAITALDQYLDDYPGSSQASEAENLLSDALINTNNYLRAIRHIESMQEKSPRIREAYQKVSFFQAMVYYRDNNHSEAIQMLNKSLDFPQDKSLQTRAQYWKGEAYAANNQPEAAIQAYERVLSMNPPASDPALIKTHYGLGYAYFNQSNYDKAENQFKAYTDKLRGSNDKQQYHDALIRLGDVYYVQKKFEEAAATFRRAIQEDSPYSDYAYFRGGVVANFQNRNLEAIRQLDQVIDRYPNSLYLEDALFQKAQIHMEDLNYRLGREVFSRLISLKPNSPFIPYALEGRAVANYSLKDYDQAIADYKTILNRFPNASNGETALVGLQESLSLQGRSEEFSTYLSEYRKSNPASSNLQNVEFEAAKSLLFNQSYQQAVRALEDFLRNYPNSSQVPEARYYLADAHFRMENTDKALDLYYGLENTEDTQLKTRVFQKIAAIEFERENFAKSIPYFQFTAENARSTAEEYEAYFGLMVANFETKNYTETVSHADKILELGNITVDAAPSALLIKAKALENSNQLAQAESVYRELVENYKSEQGAEALFRLASLSHDAGAYEVSNELIFEYSQPFGSYEYWYGKQFVLLAKNYIALDEKFQAKATLESVIENSGIESVRTEAEELLKTINTTGE</sequence>
<dbReference type="SUPFAM" id="SSF48452">
    <property type="entry name" value="TPR-like"/>
    <property type="match status" value="4"/>
</dbReference>
<dbReference type="Pfam" id="PF13174">
    <property type="entry name" value="TPR_6"/>
    <property type="match status" value="2"/>
</dbReference>
<keyword evidence="4" id="KW-1185">Reference proteome</keyword>
<dbReference type="Gene3D" id="1.25.40.10">
    <property type="entry name" value="Tetratricopeptide repeat domain"/>
    <property type="match status" value="9"/>
</dbReference>
<dbReference type="Proteomes" id="UP001236663">
    <property type="component" value="Unassembled WGS sequence"/>
</dbReference>
<feature type="repeat" description="TPR" evidence="1">
    <location>
        <begin position="546"/>
        <end position="579"/>
    </location>
</feature>
<gene>
    <name evidence="3" type="ORF">QWZ15_20455</name>
</gene>
<dbReference type="InterPro" id="IPR011990">
    <property type="entry name" value="TPR-like_helical_dom_sf"/>
</dbReference>
<keyword evidence="2" id="KW-0732">Signal</keyword>
<dbReference type="Pfam" id="PF13432">
    <property type="entry name" value="TPR_16"/>
    <property type="match status" value="5"/>
</dbReference>
<proteinExistence type="predicted"/>
<dbReference type="PANTHER" id="PTHR12558">
    <property type="entry name" value="CELL DIVISION CYCLE 16,23,27"/>
    <property type="match status" value="1"/>
</dbReference>
<evidence type="ECO:0000256" key="2">
    <source>
        <dbReference type="SAM" id="SignalP"/>
    </source>
</evidence>
<evidence type="ECO:0000256" key="1">
    <source>
        <dbReference type="PROSITE-ProRule" id="PRU00339"/>
    </source>
</evidence>
<dbReference type="PANTHER" id="PTHR12558:SF13">
    <property type="entry name" value="CELL DIVISION CYCLE PROTEIN 27 HOMOLOG"/>
    <property type="match status" value="1"/>
</dbReference>
<evidence type="ECO:0000313" key="4">
    <source>
        <dbReference type="Proteomes" id="UP001236663"/>
    </source>
</evidence>
<dbReference type="SUPFAM" id="SSF81901">
    <property type="entry name" value="HCP-like"/>
    <property type="match status" value="1"/>
</dbReference>
<dbReference type="Pfam" id="PF13181">
    <property type="entry name" value="TPR_8"/>
    <property type="match status" value="1"/>
</dbReference>
<comment type="caution">
    <text evidence="3">The sequence shown here is derived from an EMBL/GenBank/DDBJ whole genome shotgun (WGS) entry which is preliminary data.</text>
</comment>
<accession>A0ABT8CBM3</accession>